<dbReference type="AlphaFoldDB" id="G3AW34"/>
<dbReference type="PANTHER" id="PTHR24305">
    <property type="entry name" value="CYTOCHROME P450"/>
    <property type="match status" value="1"/>
</dbReference>
<dbReference type="Pfam" id="PF00067">
    <property type="entry name" value="p450"/>
    <property type="match status" value="1"/>
</dbReference>
<dbReference type="STRING" id="590646.G3AW34"/>
<proteinExistence type="predicted"/>
<evidence type="ECO:0000313" key="4">
    <source>
        <dbReference type="Proteomes" id="UP000000707"/>
    </source>
</evidence>
<keyword evidence="2" id="KW-0472">Membrane</keyword>
<dbReference type="SUPFAM" id="SSF48264">
    <property type="entry name" value="Cytochrome P450"/>
    <property type="match status" value="1"/>
</dbReference>
<reference evidence="3 4" key="1">
    <citation type="journal article" date="2011" name="Proc. Natl. Acad. Sci. U.S.A.">
        <title>Comparative genomics of xylose-fermenting fungi for enhanced biofuel production.</title>
        <authorList>
            <person name="Wohlbach D.J."/>
            <person name="Kuo A."/>
            <person name="Sato T.K."/>
            <person name="Potts K.M."/>
            <person name="Salamov A.A."/>
            <person name="LaButti K.M."/>
            <person name="Sun H."/>
            <person name="Clum A."/>
            <person name="Pangilinan J.L."/>
            <person name="Lindquist E.A."/>
            <person name="Lucas S."/>
            <person name="Lapidus A."/>
            <person name="Jin M."/>
            <person name="Gunawan C."/>
            <person name="Balan V."/>
            <person name="Dale B.E."/>
            <person name="Jeffries T.W."/>
            <person name="Zinkel R."/>
            <person name="Barry K.W."/>
            <person name="Grigoriev I.V."/>
            <person name="Gasch A.P."/>
        </authorList>
    </citation>
    <scope>NUCLEOTIDE SEQUENCE [LARGE SCALE GENOMIC DNA]</scope>
    <source>
        <strain evidence="4">ATCC 10573 / BCRC 21748 / CBS 615 / JCM 9827 / NBRC 10315 / NRRL Y-1498 / VKM Y-70</strain>
    </source>
</reference>
<dbReference type="PANTHER" id="PTHR24305:SF223">
    <property type="entry name" value="CYTOCHROME P450-DIT2"/>
    <property type="match status" value="1"/>
</dbReference>
<keyword evidence="2" id="KW-1133">Transmembrane helix</keyword>
<dbReference type="OrthoDB" id="1470350at2759"/>
<evidence type="ECO:0000256" key="1">
    <source>
        <dbReference type="PIRSR" id="PIRSR602401-1"/>
    </source>
</evidence>
<dbReference type="eggNOG" id="KOG0157">
    <property type="taxonomic scope" value="Eukaryota"/>
</dbReference>
<dbReference type="CDD" id="cd11070">
    <property type="entry name" value="CYP56-like"/>
    <property type="match status" value="1"/>
</dbReference>
<dbReference type="PRINTS" id="PR00463">
    <property type="entry name" value="EP450I"/>
</dbReference>
<keyword evidence="2" id="KW-0812">Transmembrane</keyword>
<dbReference type="InterPro" id="IPR002401">
    <property type="entry name" value="Cyt_P450_E_grp-I"/>
</dbReference>
<feature type="transmembrane region" description="Helical" evidence="2">
    <location>
        <begin position="9"/>
        <end position="27"/>
    </location>
</feature>
<gene>
    <name evidence="3" type="ORF">CANTEDRAFT_117301</name>
</gene>
<dbReference type="FunFam" id="1.10.630.10:FF:000106">
    <property type="entry name" value="Cytochrome P450-DIT2"/>
    <property type="match status" value="1"/>
</dbReference>
<dbReference type="Proteomes" id="UP000000707">
    <property type="component" value="Unassembled WGS sequence"/>
</dbReference>
<dbReference type="KEGG" id="cten:18248559"/>
<name>G3AW34_CANTC</name>
<keyword evidence="4" id="KW-1185">Reference proteome</keyword>
<organism evidence="4">
    <name type="scientific">Candida tenuis (strain ATCC 10573 / BCRC 21748 / CBS 615 / JCM 9827 / NBRC 10315 / NRRL Y-1498 / VKM Y-70)</name>
    <name type="common">Yeast</name>
    <name type="synonym">Yamadazyma tenuis</name>
    <dbReference type="NCBI Taxonomy" id="590646"/>
    <lineage>
        <taxon>Eukaryota</taxon>
        <taxon>Fungi</taxon>
        <taxon>Dikarya</taxon>
        <taxon>Ascomycota</taxon>
        <taxon>Saccharomycotina</taxon>
        <taxon>Pichiomycetes</taxon>
        <taxon>Debaryomycetaceae</taxon>
        <taxon>Yamadazyma</taxon>
    </lineage>
</organism>
<accession>G3AW34</accession>
<keyword evidence="1" id="KW-0408">Iron</keyword>
<keyword evidence="1" id="KW-0349">Heme</keyword>
<dbReference type="InterPro" id="IPR001128">
    <property type="entry name" value="Cyt_P450"/>
</dbReference>
<dbReference type="GO" id="GO:0004497">
    <property type="term" value="F:monooxygenase activity"/>
    <property type="evidence" value="ECO:0007669"/>
    <property type="project" value="InterPro"/>
</dbReference>
<dbReference type="Gene3D" id="1.10.630.10">
    <property type="entry name" value="Cytochrome P450"/>
    <property type="match status" value="1"/>
</dbReference>
<comment type="cofactor">
    <cofactor evidence="1">
        <name>heme</name>
        <dbReference type="ChEBI" id="CHEBI:30413"/>
    </cofactor>
</comment>
<keyword evidence="1" id="KW-0479">Metal-binding</keyword>
<dbReference type="EMBL" id="GL996510">
    <property type="protein sequence ID" value="EGV66438.1"/>
    <property type="molecule type" value="Genomic_DNA"/>
</dbReference>
<dbReference type="InterPro" id="IPR050121">
    <property type="entry name" value="Cytochrome_P450_monoxygenase"/>
</dbReference>
<feature type="binding site" description="axial binding residue" evidence="1">
    <location>
        <position position="431"/>
    </location>
    <ligand>
        <name>heme</name>
        <dbReference type="ChEBI" id="CHEBI:30413"/>
    </ligand>
    <ligandPart>
        <name>Fe</name>
        <dbReference type="ChEBI" id="CHEBI:18248"/>
    </ligandPart>
</feature>
<dbReference type="GO" id="GO:0020037">
    <property type="term" value="F:heme binding"/>
    <property type="evidence" value="ECO:0007669"/>
    <property type="project" value="InterPro"/>
</dbReference>
<dbReference type="GO" id="GO:0005506">
    <property type="term" value="F:iron ion binding"/>
    <property type="evidence" value="ECO:0007669"/>
    <property type="project" value="InterPro"/>
</dbReference>
<evidence type="ECO:0000313" key="3">
    <source>
        <dbReference type="EMBL" id="EGV66438.1"/>
    </source>
</evidence>
<dbReference type="GO" id="GO:0016705">
    <property type="term" value="F:oxidoreductase activity, acting on paired donors, with incorporation or reduction of molecular oxygen"/>
    <property type="evidence" value="ECO:0007669"/>
    <property type="project" value="InterPro"/>
</dbReference>
<dbReference type="PRINTS" id="PR00385">
    <property type="entry name" value="P450"/>
</dbReference>
<evidence type="ECO:0000256" key="2">
    <source>
        <dbReference type="SAM" id="Phobius"/>
    </source>
</evidence>
<sequence length="483" mass="55093">MEDTYSKIFTVYLPVVVALYYLSTFLLPPSNFPKNIPTIPFYVSFLGTYTPLDQQDIYNIYLREKLEKYGAVKIYFASRWNILVSKPEYLQQVFKDEDIFAKSGNHIKIPSSVLAAYTGDNIISAHGTTWKLYRDILTSAIQFPNLEPIAKNSERFVNLVEQNIAHHGSSLQIGDMVQRLALQNIGDSMLGLNLKLFEQTNPIIHSKLKLVKSQIFKPLFLNFPYLDTFPIPSRVKARKSVVEFRDYFCNLITSSHTQQSTSGTVSYKLVTALKEGKITEKQFHDNAMIVMIAGHENPQLLLSSLFYVLAKNPTVQETLRAKLQEPEVALDNIAYLNAVIYETLRMYPPLGQIINRCTTQDVLLGRNIRIPKGTYVGYNNFATGRDRTVWENADNFVPERWGTSVEEVSRNYSRAKSNATLPAFHGRKRACLGERFALFETKQCLQKLLKSYRLELDANWVDKITPGGPVSPRLLSIKFTEIT</sequence>
<dbReference type="GeneID" id="18248559"/>
<dbReference type="HOGENOM" id="CLU_031576_0_0_1"/>
<protein>
    <submittedName>
        <fullName evidence="3">Cytochrome P450</fullName>
    </submittedName>
</protein>
<dbReference type="InterPro" id="IPR036396">
    <property type="entry name" value="Cyt_P450_sf"/>
</dbReference>